<feature type="binding site" evidence="8">
    <location>
        <position position="196"/>
    </location>
    <ligand>
        <name>substrate</name>
    </ligand>
</feature>
<evidence type="ECO:0000313" key="11">
    <source>
        <dbReference type="Proteomes" id="UP000070394"/>
    </source>
</evidence>
<evidence type="ECO:0000256" key="6">
    <source>
        <dbReference type="ARBA" id="ARBA00023235"/>
    </source>
</evidence>
<feature type="active site" description="Proton donor" evidence="8">
    <location>
        <position position="82"/>
    </location>
</feature>
<dbReference type="InterPro" id="IPR001653">
    <property type="entry name" value="DAP_epimerase_DapF"/>
</dbReference>
<dbReference type="PANTHER" id="PTHR31689">
    <property type="entry name" value="DIAMINOPIMELATE EPIMERASE, CHLOROPLASTIC"/>
    <property type="match status" value="1"/>
</dbReference>
<feature type="binding site" evidence="8">
    <location>
        <position position="22"/>
    </location>
    <ligand>
        <name>substrate</name>
    </ligand>
</feature>
<dbReference type="NCBIfam" id="TIGR00652">
    <property type="entry name" value="DapF"/>
    <property type="match status" value="1"/>
</dbReference>
<dbReference type="InterPro" id="IPR018510">
    <property type="entry name" value="DAP_epimerase_AS"/>
</dbReference>
<evidence type="ECO:0000256" key="2">
    <source>
        <dbReference type="ARBA" id="ARBA00010219"/>
    </source>
</evidence>
<feature type="binding site" evidence="8">
    <location>
        <begin position="83"/>
        <end position="84"/>
    </location>
    <ligand>
        <name>substrate</name>
    </ligand>
</feature>
<keyword evidence="8" id="KW-0963">Cytoplasm</keyword>
<comment type="subunit">
    <text evidence="8">Homodimer.</text>
</comment>
<sequence>MVGRNKEIGEYMKFVKMQGAGNDYVYVDCFKEKVENPSEVAIKVSDRHFGVGSDGLILICPSDIADVKMDMYNADGSRGLMCGNGSRCVAKYAYDHGYVKSEEFTMETGAGIKHIKIEPKNGKAEYINVNMGRAKITSQFPEKILINGEEKEFIGVDVGNPHAVYYVDTLEELQNMDLNKVGEYYEKHERFPQKVNSEFIYVEDRKNIHMRVWERGSGETLACGTGACASAFATMKKGDCDTSVRVHLLGGELDISLVDDEIYMRGRAEYVFNGEINF</sequence>
<feature type="binding site" evidence="8">
    <location>
        <begin position="214"/>
        <end position="215"/>
    </location>
    <ligand>
        <name>substrate</name>
    </ligand>
</feature>
<dbReference type="PROSITE" id="PS01326">
    <property type="entry name" value="DAP_EPIMERASE"/>
    <property type="match status" value="1"/>
</dbReference>
<proteinExistence type="inferred from homology"/>
<comment type="caution">
    <text evidence="10">The sequence shown here is derived from an EMBL/GenBank/DDBJ whole genome shotgun (WGS) entry which is preliminary data.</text>
</comment>
<dbReference type="UniPathway" id="UPA00034">
    <property type="reaction ID" value="UER00025"/>
</dbReference>
<evidence type="ECO:0000256" key="7">
    <source>
        <dbReference type="ARBA" id="ARBA00051712"/>
    </source>
</evidence>
<evidence type="ECO:0000256" key="3">
    <source>
        <dbReference type="ARBA" id="ARBA00013080"/>
    </source>
</evidence>
<comment type="function">
    <text evidence="8">Catalyzes the stereoinversion of LL-2,6-diaminopimelate (L,L-DAP) to meso-diaminopimelate (meso-DAP), a precursor of L-lysine and an essential component of the bacterial peptidoglycan.</text>
</comment>
<evidence type="ECO:0000313" key="10">
    <source>
        <dbReference type="EMBL" id="KXB59141.1"/>
    </source>
</evidence>
<dbReference type="PANTHER" id="PTHR31689:SF0">
    <property type="entry name" value="DIAMINOPIMELATE EPIMERASE"/>
    <property type="match status" value="1"/>
</dbReference>
<feature type="active site" evidence="9">
    <location>
        <position position="82"/>
    </location>
</feature>
<gene>
    <name evidence="8" type="primary">dapF</name>
    <name evidence="10" type="ORF">HMPREF1866_00957</name>
</gene>
<accession>A0A133ZUM6</accession>
<comment type="pathway">
    <text evidence="1 8">Amino-acid biosynthesis; L-lysine biosynthesis via DAP pathway; DL-2,6-diaminopimelate from LL-2,6-diaminopimelate: step 1/1.</text>
</comment>
<keyword evidence="6 8" id="KW-0413">Isomerase</keyword>
<comment type="caution">
    <text evidence="8">Lacks conserved residue(s) required for the propagation of feature annotation.</text>
</comment>
<dbReference type="GO" id="GO:0005829">
    <property type="term" value="C:cytosol"/>
    <property type="evidence" value="ECO:0007669"/>
    <property type="project" value="TreeGrafter"/>
</dbReference>
<evidence type="ECO:0000256" key="8">
    <source>
        <dbReference type="HAMAP-Rule" id="MF_00197"/>
    </source>
</evidence>
<comment type="subcellular location">
    <subcellularLocation>
        <location evidence="8">Cytoplasm</location>
    </subcellularLocation>
</comment>
<keyword evidence="5 8" id="KW-0457">Lysine biosynthesis</keyword>
<dbReference type="SUPFAM" id="SSF54506">
    <property type="entry name" value="Diaminopimelate epimerase-like"/>
    <property type="match status" value="2"/>
</dbReference>
<name>A0A133ZUM6_9FIRM</name>
<feature type="site" description="Could be important to modulate the pK values of the two catalytic cysteine residues" evidence="8">
    <location>
        <position position="162"/>
    </location>
</feature>
<evidence type="ECO:0000256" key="9">
    <source>
        <dbReference type="PROSITE-ProRule" id="PRU10125"/>
    </source>
</evidence>
<feature type="active site" description="Proton acceptor" evidence="8">
    <location>
        <position position="223"/>
    </location>
</feature>
<protein>
    <recommendedName>
        <fullName evidence="3 8">Diaminopimelate epimerase</fullName>
        <shortName evidence="8">DAP epimerase</shortName>
        <ecNumber evidence="3 8">5.1.1.7</ecNumber>
    </recommendedName>
    <alternativeName>
        <fullName evidence="8">PLP-independent amino acid racemase</fullName>
    </alternativeName>
</protein>
<dbReference type="STRING" id="467210.HMPREF1866_00957"/>
<feature type="binding site" evidence="8">
    <location>
        <position position="160"/>
    </location>
    <ligand>
        <name>substrate</name>
    </ligand>
</feature>
<reference evidence="11" key="1">
    <citation type="submission" date="2016-01" db="EMBL/GenBank/DDBJ databases">
        <authorList>
            <person name="Mitreva M."/>
            <person name="Pepin K.H."/>
            <person name="Mihindukulasuriya K.A."/>
            <person name="Fulton R."/>
            <person name="Fronick C."/>
            <person name="O'Laughlin M."/>
            <person name="Miner T."/>
            <person name="Herter B."/>
            <person name="Rosa B.A."/>
            <person name="Cordes M."/>
            <person name="Tomlinson C."/>
            <person name="Wollam A."/>
            <person name="Palsikar V.B."/>
            <person name="Mardis E.R."/>
            <person name="Wilson R.K."/>
        </authorList>
    </citation>
    <scope>NUCLEOTIDE SEQUENCE [LARGE SCALE GENOMIC DNA]</scope>
    <source>
        <strain evidence="11">DNF00896</strain>
    </source>
</reference>
<dbReference type="Pfam" id="PF01678">
    <property type="entry name" value="DAP_epimerase"/>
    <property type="match status" value="2"/>
</dbReference>
<comment type="catalytic activity">
    <reaction evidence="7 8">
        <text>(2S,6S)-2,6-diaminopimelate = meso-2,6-diaminopimelate</text>
        <dbReference type="Rhea" id="RHEA:15393"/>
        <dbReference type="ChEBI" id="CHEBI:57609"/>
        <dbReference type="ChEBI" id="CHEBI:57791"/>
        <dbReference type="EC" id="5.1.1.7"/>
    </reaction>
</comment>
<feature type="binding site" evidence="8">
    <location>
        <position position="73"/>
    </location>
    <ligand>
        <name>substrate</name>
    </ligand>
</feature>
<evidence type="ECO:0000256" key="5">
    <source>
        <dbReference type="ARBA" id="ARBA00023154"/>
    </source>
</evidence>
<dbReference type="AlphaFoldDB" id="A0A133ZUM6"/>
<dbReference type="Gene3D" id="3.10.310.10">
    <property type="entry name" value="Diaminopimelate Epimerase, Chain A, domain 1"/>
    <property type="match status" value="2"/>
</dbReference>
<dbReference type="PATRIC" id="fig|467210.3.peg.946"/>
<dbReference type="EMBL" id="LSDA01000037">
    <property type="protein sequence ID" value="KXB59141.1"/>
    <property type="molecule type" value="Genomic_DNA"/>
</dbReference>
<comment type="similarity">
    <text evidence="2 8">Belongs to the diaminopimelate epimerase family.</text>
</comment>
<feature type="binding site" evidence="8">
    <location>
        <begin position="224"/>
        <end position="225"/>
    </location>
    <ligand>
        <name>substrate</name>
    </ligand>
</feature>
<organism evidence="10 11">
    <name type="scientific">Lachnoanaerobaculum saburreum</name>
    <dbReference type="NCBI Taxonomy" id="467210"/>
    <lineage>
        <taxon>Bacteria</taxon>
        <taxon>Bacillati</taxon>
        <taxon>Bacillota</taxon>
        <taxon>Clostridia</taxon>
        <taxon>Lachnospirales</taxon>
        <taxon>Lachnospiraceae</taxon>
        <taxon>Lachnoanaerobaculum</taxon>
    </lineage>
</organism>
<dbReference type="HAMAP" id="MF_00197">
    <property type="entry name" value="DAP_epimerase"/>
    <property type="match status" value="1"/>
</dbReference>
<evidence type="ECO:0000256" key="4">
    <source>
        <dbReference type="ARBA" id="ARBA00022605"/>
    </source>
</evidence>
<dbReference type="GO" id="GO:0008837">
    <property type="term" value="F:diaminopimelate epimerase activity"/>
    <property type="evidence" value="ECO:0007669"/>
    <property type="project" value="UniProtKB-UniRule"/>
</dbReference>
<dbReference type="Proteomes" id="UP000070394">
    <property type="component" value="Unassembled WGS sequence"/>
</dbReference>
<evidence type="ECO:0000256" key="1">
    <source>
        <dbReference type="ARBA" id="ARBA00005196"/>
    </source>
</evidence>
<keyword evidence="4 8" id="KW-0028">Amino-acid biosynthesis</keyword>
<keyword evidence="11" id="KW-1185">Reference proteome</keyword>
<feature type="site" description="Could be important to modulate the pK values of the two catalytic cysteine residues" evidence="8">
    <location>
        <position position="214"/>
    </location>
</feature>
<dbReference type="GO" id="GO:0009089">
    <property type="term" value="P:lysine biosynthetic process via diaminopimelate"/>
    <property type="evidence" value="ECO:0007669"/>
    <property type="project" value="UniProtKB-UniRule"/>
</dbReference>
<dbReference type="EC" id="5.1.1.7" evidence="3 8"/>